<proteinExistence type="inferred from homology"/>
<dbReference type="InterPro" id="IPR043131">
    <property type="entry name" value="BCAT-like_N"/>
</dbReference>
<evidence type="ECO:0000256" key="1">
    <source>
        <dbReference type="ARBA" id="ARBA00009320"/>
    </source>
</evidence>
<comment type="similarity">
    <text evidence="1">Belongs to the class-IV pyridoxal-phosphate-dependent aminotransferase family.</text>
</comment>
<dbReference type="GO" id="GO:0003824">
    <property type="term" value="F:catalytic activity"/>
    <property type="evidence" value="ECO:0007669"/>
    <property type="project" value="InterPro"/>
</dbReference>
<name>A0A382X6A8_9ZZZZ</name>
<dbReference type="Gene3D" id="3.20.10.10">
    <property type="entry name" value="D-amino Acid Aminotransferase, subunit A, domain 2"/>
    <property type="match status" value="1"/>
</dbReference>
<gene>
    <name evidence="2" type="ORF">METZ01_LOCUS419580</name>
</gene>
<organism evidence="2">
    <name type="scientific">marine metagenome</name>
    <dbReference type="NCBI Taxonomy" id="408172"/>
    <lineage>
        <taxon>unclassified sequences</taxon>
        <taxon>metagenomes</taxon>
        <taxon>ecological metagenomes</taxon>
    </lineage>
</organism>
<accession>A0A382X6A8</accession>
<evidence type="ECO:0000313" key="2">
    <source>
        <dbReference type="EMBL" id="SVD66726.1"/>
    </source>
</evidence>
<feature type="non-terminal residue" evidence="2">
    <location>
        <position position="1"/>
    </location>
</feature>
<dbReference type="InterPro" id="IPR050571">
    <property type="entry name" value="Class-IV_PLP-Dep_Aminotrnsfr"/>
</dbReference>
<dbReference type="InterPro" id="IPR036038">
    <property type="entry name" value="Aminotransferase-like"/>
</dbReference>
<dbReference type="InterPro" id="IPR043132">
    <property type="entry name" value="BCAT-like_C"/>
</dbReference>
<feature type="non-terminal residue" evidence="2">
    <location>
        <position position="260"/>
    </location>
</feature>
<dbReference type="EMBL" id="UINC01165373">
    <property type="protein sequence ID" value="SVD66726.1"/>
    <property type="molecule type" value="Genomic_DNA"/>
</dbReference>
<dbReference type="Gene3D" id="3.30.470.10">
    <property type="match status" value="1"/>
</dbReference>
<dbReference type="GO" id="GO:0046394">
    <property type="term" value="P:carboxylic acid biosynthetic process"/>
    <property type="evidence" value="ECO:0007669"/>
    <property type="project" value="UniProtKB-ARBA"/>
</dbReference>
<evidence type="ECO:0008006" key="3">
    <source>
        <dbReference type="Google" id="ProtNLM"/>
    </source>
</evidence>
<dbReference type="AlphaFoldDB" id="A0A382X6A8"/>
<dbReference type="PANTHER" id="PTHR42743:SF11">
    <property type="entry name" value="AMINODEOXYCHORISMATE LYASE"/>
    <property type="match status" value="1"/>
</dbReference>
<dbReference type="InterPro" id="IPR001544">
    <property type="entry name" value="Aminotrans_IV"/>
</dbReference>
<dbReference type="PANTHER" id="PTHR42743">
    <property type="entry name" value="AMINO-ACID AMINOTRANSFERASE"/>
    <property type="match status" value="1"/>
</dbReference>
<sequence>VSVIEAERIIANHERMPHSPEYENGSAYTQDTYRPIEQGVVPITDAGFIHADAAYDVVSASAGYMFRMQDHIKRFTESCAKFGLENPYSEAQTEEILNNLVRLAGLKDAYIWWAVTRGELEEGDRVSAQYKNKFYAFVTPYMFIHGDELRTRGAKVKISTEFKRIPKESVDPTAKNFHWMDMKLSVFEAIMSGAEWSVLTDFDGNLTEAPGCNIFLIKDGVLKTPDDGCLEGITRQTVFDLAEELEVKLEVTKIPVQELV</sequence>
<protein>
    <recommendedName>
        <fullName evidence="3">Branched-chain amino acid aminotransferase</fullName>
    </recommendedName>
</protein>
<reference evidence="2" key="1">
    <citation type="submission" date="2018-05" db="EMBL/GenBank/DDBJ databases">
        <authorList>
            <person name="Lanie J.A."/>
            <person name="Ng W.-L."/>
            <person name="Kazmierczak K.M."/>
            <person name="Andrzejewski T.M."/>
            <person name="Davidsen T.M."/>
            <person name="Wayne K.J."/>
            <person name="Tettelin H."/>
            <person name="Glass J.I."/>
            <person name="Rusch D."/>
            <person name="Podicherti R."/>
            <person name="Tsui H.-C.T."/>
            <person name="Winkler M.E."/>
        </authorList>
    </citation>
    <scope>NUCLEOTIDE SEQUENCE</scope>
</reference>
<dbReference type="Pfam" id="PF01063">
    <property type="entry name" value="Aminotran_4"/>
    <property type="match status" value="1"/>
</dbReference>
<dbReference type="SUPFAM" id="SSF56752">
    <property type="entry name" value="D-aminoacid aminotransferase-like PLP-dependent enzymes"/>
    <property type="match status" value="1"/>
</dbReference>